<protein>
    <recommendedName>
        <fullName evidence="3">DUF4817 domain-containing protein</fullName>
    </recommendedName>
</protein>
<dbReference type="Proteomes" id="UP000887159">
    <property type="component" value="Unassembled WGS sequence"/>
</dbReference>
<organism evidence="1 2">
    <name type="scientific">Trichonephila clavipes</name>
    <name type="common">Golden silk orbweaver</name>
    <name type="synonym">Nephila clavipes</name>
    <dbReference type="NCBI Taxonomy" id="2585209"/>
    <lineage>
        <taxon>Eukaryota</taxon>
        <taxon>Metazoa</taxon>
        <taxon>Ecdysozoa</taxon>
        <taxon>Arthropoda</taxon>
        <taxon>Chelicerata</taxon>
        <taxon>Arachnida</taxon>
        <taxon>Araneae</taxon>
        <taxon>Araneomorphae</taxon>
        <taxon>Entelegynae</taxon>
        <taxon>Araneoidea</taxon>
        <taxon>Nephilidae</taxon>
        <taxon>Trichonephila</taxon>
    </lineage>
</organism>
<gene>
    <name evidence="1" type="ORF">TNCV_155411</name>
</gene>
<reference evidence="1" key="1">
    <citation type="submission" date="2020-08" db="EMBL/GenBank/DDBJ databases">
        <title>Multicomponent nature underlies the extraordinary mechanical properties of spider dragline silk.</title>
        <authorList>
            <person name="Kono N."/>
            <person name="Nakamura H."/>
            <person name="Mori M."/>
            <person name="Yoshida Y."/>
            <person name="Ohtoshi R."/>
            <person name="Malay A.D."/>
            <person name="Moran D.A.P."/>
            <person name="Tomita M."/>
            <person name="Numata K."/>
            <person name="Arakawa K."/>
        </authorList>
    </citation>
    <scope>NUCLEOTIDE SEQUENCE</scope>
</reference>
<keyword evidence="2" id="KW-1185">Reference proteome</keyword>
<evidence type="ECO:0000313" key="1">
    <source>
        <dbReference type="EMBL" id="GFY34964.1"/>
    </source>
</evidence>
<evidence type="ECO:0008006" key="3">
    <source>
        <dbReference type="Google" id="ProtNLM"/>
    </source>
</evidence>
<dbReference type="EMBL" id="BMAU01021429">
    <property type="protein sequence ID" value="GFY34964.1"/>
    <property type="molecule type" value="Genomic_DNA"/>
</dbReference>
<proteinExistence type="predicted"/>
<dbReference type="AlphaFoldDB" id="A0A8X6WIJ8"/>
<comment type="caution">
    <text evidence="1">The sequence shown here is derived from an EMBL/GenBank/DDBJ whole genome shotgun (WGS) entry which is preliminary data.</text>
</comment>
<name>A0A8X6WIJ8_TRICX</name>
<evidence type="ECO:0000313" key="2">
    <source>
        <dbReference type="Proteomes" id="UP000887159"/>
    </source>
</evidence>
<accession>A0A8X6WIJ8</accession>
<sequence>MNKESVTVALRKFRLQKKVKTGKWPSTVVCLIKLVQRFEKTGSLEDHVRSGRPSLRIINKRCKFTWPPRSPDLTPVDFWQWGY</sequence>